<dbReference type="GO" id="GO:0050661">
    <property type="term" value="F:NADP binding"/>
    <property type="evidence" value="ECO:0007669"/>
    <property type="project" value="InterPro"/>
</dbReference>
<feature type="binding site" evidence="17">
    <location>
        <position position="190"/>
    </location>
    <ligand>
        <name>L-homoserine</name>
        <dbReference type="ChEBI" id="CHEBI:57476"/>
    </ligand>
</feature>
<dbReference type="GO" id="GO:0046872">
    <property type="term" value="F:metal ion binding"/>
    <property type="evidence" value="ECO:0007669"/>
    <property type="project" value="UniProtKB-KW"/>
</dbReference>
<evidence type="ECO:0000256" key="17">
    <source>
        <dbReference type="PIRSR" id="PIRSR000098-2"/>
    </source>
</evidence>
<dbReference type="EMBL" id="JACOOQ010000002">
    <property type="protein sequence ID" value="MBC5639161.1"/>
    <property type="molecule type" value="Genomic_DNA"/>
</dbReference>
<comment type="catalytic activity">
    <reaction evidence="15">
        <text>L-homoserine + NADP(+) = L-aspartate 4-semialdehyde + NADPH + H(+)</text>
        <dbReference type="Rhea" id="RHEA:15761"/>
        <dbReference type="ChEBI" id="CHEBI:15378"/>
        <dbReference type="ChEBI" id="CHEBI:57476"/>
        <dbReference type="ChEBI" id="CHEBI:57783"/>
        <dbReference type="ChEBI" id="CHEBI:58349"/>
        <dbReference type="ChEBI" id="CHEBI:537519"/>
        <dbReference type="EC" id="1.1.1.3"/>
    </reaction>
    <physiologicalReaction direction="right-to-left" evidence="15">
        <dbReference type="Rhea" id="RHEA:15763"/>
    </physiologicalReaction>
</comment>
<dbReference type="FunFam" id="3.30.360.10:FF:000005">
    <property type="entry name" value="Homoserine dehydrogenase"/>
    <property type="match status" value="1"/>
</dbReference>
<dbReference type="SUPFAM" id="SSF55021">
    <property type="entry name" value="ACT-like"/>
    <property type="match status" value="1"/>
</dbReference>
<feature type="active site" description="Proton donor" evidence="16">
    <location>
        <position position="205"/>
    </location>
</feature>
<evidence type="ECO:0000256" key="15">
    <source>
        <dbReference type="ARBA" id="ARBA00048841"/>
    </source>
</evidence>
<dbReference type="InterPro" id="IPR001342">
    <property type="entry name" value="HDH_cat"/>
</dbReference>
<dbReference type="Proteomes" id="UP000662088">
    <property type="component" value="Unassembled WGS sequence"/>
</dbReference>
<evidence type="ECO:0000256" key="16">
    <source>
        <dbReference type="PIRSR" id="PIRSR000098-1"/>
    </source>
</evidence>
<dbReference type="InterPro" id="IPR045865">
    <property type="entry name" value="ACT-like_dom_sf"/>
</dbReference>
<evidence type="ECO:0000256" key="10">
    <source>
        <dbReference type="ARBA" id="ARBA00022857"/>
    </source>
</evidence>
<dbReference type="Gene3D" id="3.40.50.720">
    <property type="entry name" value="NAD(P)-binding Rossmann-like Domain"/>
    <property type="match status" value="1"/>
</dbReference>
<keyword evidence="12" id="KW-0520">NAD</keyword>
<keyword evidence="22" id="KW-1185">Reference proteome</keyword>
<dbReference type="PROSITE" id="PS01042">
    <property type="entry name" value="HOMOSER_DHGENASE"/>
    <property type="match status" value="1"/>
</dbReference>
<protein>
    <recommendedName>
        <fullName evidence="6 18">Homoserine dehydrogenase</fullName>
        <ecNumber evidence="5 18">1.1.1.3</ecNumber>
    </recommendedName>
</protein>
<dbReference type="InterPro" id="IPR002912">
    <property type="entry name" value="ACT_dom"/>
</dbReference>
<evidence type="ECO:0000256" key="3">
    <source>
        <dbReference type="ARBA" id="ARBA00005062"/>
    </source>
</evidence>
<dbReference type="PIRSF" id="PIRSF000098">
    <property type="entry name" value="Homoser_dehydrog"/>
    <property type="match status" value="1"/>
</dbReference>
<evidence type="ECO:0000256" key="5">
    <source>
        <dbReference type="ARBA" id="ARBA00013213"/>
    </source>
</evidence>
<dbReference type="Pfam" id="PF00742">
    <property type="entry name" value="Homoserine_dh"/>
    <property type="match status" value="1"/>
</dbReference>
<dbReference type="UniPathway" id="UPA00050">
    <property type="reaction ID" value="UER00063"/>
</dbReference>
<dbReference type="InterPro" id="IPR016204">
    <property type="entry name" value="HDH"/>
</dbReference>
<gene>
    <name evidence="21" type="ORF">H8R92_01685</name>
</gene>
<dbReference type="GO" id="GO:0009086">
    <property type="term" value="P:methionine biosynthetic process"/>
    <property type="evidence" value="ECO:0007669"/>
    <property type="project" value="UniProtKB-KW"/>
</dbReference>
<evidence type="ECO:0000256" key="18">
    <source>
        <dbReference type="RuleBase" id="RU000579"/>
    </source>
</evidence>
<dbReference type="Pfam" id="PF01842">
    <property type="entry name" value="ACT"/>
    <property type="match status" value="1"/>
</dbReference>
<dbReference type="GO" id="GO:0004412">
    <property type="term" value="F:homoserine dehydrogenase activity"/>
    <property type="evidence" value="ECO:0007669"/>
    <property type="project" value="UniProtKB-EC"/>
</dbReference>
<name>A0A8I0DNI1_9CLOT</name>
<dbReference type="Pfam" id="PF03447">
    <property type="entry name" value="NAD_binding_3"/>
    <property type="match status" value="1"/>
</dbReference>
<dbReference type="InterPro" id="IPR019811">
    <property type="entry name" value="HDH_CS"/>
</dbReference>
<dbReference type="GO" id="GO:0009088">
    <property type="term" value="P:threonine biosynthetic process"/>
    <property type="evidence" value="ECO:0007669"/>
    <property type="project" value="UniProtKB-UniPathway"/>
</dbReference>
<evidence type="ECO:0000256" key="12">
    <source>
        <dbReference type="ARBA" id="ARBA00023027"/>
    </source>
</evidence>
<dbReference type="CDD" id="cd04881">
    <property type="entry name" value="ACT_HSDH-Hom"/>
    <property type="match status" value="1"/>
</dbReference>
<accession>A0A8I0DNI1</accession>
<comment type="caution">
    <text evidence="21">The sequence shown here is derived from an EMBL/GenBank/DDBJ whole genome shotgun (WGS) entry which is preliminary data.</text>
</comment>
<keyword evidence="10 17" id="KW-0521">NADP</keyword>
<dbReference type="PROSITE" id="PS51671">
    <property type="entry name" value="ACT"/>
    <property type="match status" value="1"/>
</dbReference>
<evidence type="ECO:0000313" key="22">
    <source>
        <dbReference type="Proteomes" id="UP000662088"/>
    </source>
</evidence>
<dbReference type="PANTHER" id="PTHR43331:SF1">
    <property type="entry name" value="HOMOSERINE DEHYDROGENASE"/>
    <property type="match status" value="1"/>
</dbReference>
<evidence type="ECO:0000259" key="20">
    <source>
        <dbReference type="PROSITE" id="PS51671"/>
    </source>
</evidence>
<dbReference type="InterPro" id="IPR005106">
    <property type="entry name" value="Asp/hSer_DH_NAD-bd"/>
</dbReference>
<evidence type="ECO:0000256" key="6">
    <source>
        <dbReference type="ARBA" id="ARBA00013376"/>
    </source>
</evidence>
<evidence type="ECO:0000256" key="19">
    <source>
        <dbReference type="RuleBase" id="RU004171"/>
    </source>
</evidence>
<dbReference type="AlphaFoldDB" id="A0A8I0DNI1"/>
<dbReference type="SUPFAM" id="SSF55347">
    <property type="entry name" value="Glyceraldehyde-3-phosphate dehydrogenase-like, C-terminal domain"/>
    <property type="match status" value="1"/>
</dbReference>
<comment type="pathway">
    <text evidence="3 18">Amino-acid biosynthesis; L-methionine biosynthesis via de novo pathway; L-homoserine from L-aspartate: step 3/3.</text>
</comment>
<dbReference type="SUPFAM" id="SSF51735">
    <property type="entry name" value="NAD(P)-binding Rossmann-fold domains"/>
    <property type="match status" value="1"/>
</dbReference>
<dbReference type="Gene3D" id="3.30.70.260">
    <property type="match status" value="1"/>
</dbReference>
<reference evidence="21" key="1">
    <citation type="submission" date="2020-08" db="EMBL/GenBank/DDBJ databases">
        <title>Genome public.</title>
        <authorList>
            <person name="Liu C."/>
            <person name="Sun Q."/>
        </authorList>
    </citation>
    <scope>NUCLEOTIDE SEQUENCE</scope>
    <source>
        <strain evidence="21">NSJ-42</strain>
    </source>
</reference>
<evidence type="ECO:0000256" key="1">
    <source>
        <dbReference type="ARBA" id="ARBA00001920"/>
    </source>
</evidence>
<keyword evidence="7 18" id="KW-0028">Amino-acid biosynthesis</keyword>
<keyword evidence="8 18" id="KW-0791">Threonine biosynthesis</keyword>
<feature type="binding site" evidence="17">
    <location>
        <position position="105"/>
    </location>
    <ligand>
        <name>NADPH</name>
        <dbReference type="ChEBI" id="CHEBI:57783"/>
    </ligand>
</feature>
<evidence type="ECO:0000256" key="9">
    <source>
        <dbReference type="ARBA" id="ARBA00022723"/>
    </source>
</evidence>
<comment type="similarity">
    <text evidence="4 19">Belongs to the homoserine dehydrogenase family.</text>
</comment>
<organism evidence="21 22">
    <name type="scientific">Clostridium lentum</name>
    <dbReference type="NCBI Taxonomy" id="2763037"/>
    <lineage>
        <taxon>Bacteria</taxon>
        <taxon>Bacillati</taxon>
        <taxon>Bacillota</taxon>
        <taxon>Clostridia</taxon>
        <taxon>Eubacteriales</taxon>
        <taxon>Clostridiaceae</taxon>
        <taxon>Clostridium</taxon>
    </lineage>
</organism>
<evidence type="ECO:0000256" key="4">
    <source>
        <dbReference type="ARBA" id="ARBA00006753"/>
    </source>
</evidence>
<keyword evidence="13" id="KW-0915">Sodium</keyword>
<keyword evidence="14 18" id="KW-0486">Methionine biosynthesis</keyword>
<dbReference type="PANTHER" id="PTHR43331">
    <property type="entry name" value="HOMOSERINE DEHYDROGENASE"/>
    <property type="match status" value="1"/>
</dbReference>
<comment type="cofactor">
    <cofactor evidence="1">
        <name>a metal cation</name>
        <dbReference type="ChEBI" id="CHEBI:25213"/>
    </cofactor>
</comment>
<dbReference type="InterPro" id="IPR036291">
    <property type="entry name" value="NAD(P)-bd_dom_sf"/>
</dbReference>
<evidence type="ECO:0000256" key="7">
    <source>
        <dbReference type="ARBA" id="ARBA00022605"/>
    </source>
</evidence>
<evidence type="ECO:0000256" key="13">
    <source>
        <dbReference type="ARBA" id="ARBA00023053"/>
    </source>
</evidence>
<keyword evidence="11 18" id="KW-0560">Oxidoreductase</keyword>
<dbReference type="FunFam" id="3.40.50.720:FF:000062">
    <property type="entry name" value="Homoserine dehydrogenase"/>
    <property type="match status" value="1"/>
</dbReference>
<evidence type="ECO:0000256" key="11">
    <source>
        <dbReference type="ARBA" id="ARBA00023002"/>
    </source>
</evidence>
<sequence length="433" mass="48125">MKKVKIALLGLGNVAKGVLSIIRENKEQIVKRSGYEVEIAKILVRDVKKDRGVEVPTEILTTSYEEILNDNEIKIVVEVMGGIEPAKEYIIKAMEAKKQIVTANKMLLATCGDEVFEKADEMGVSFQYEASVAGGIPIINGISQSLTANKINTLYGIINGTTNYILSKMELENLNFEDVLKEAQDKGYAEADPTSDIEGYDAQYKLVILSSLAFGTKIKPEHVYREGITKINSIDMEYASSFGMVIKLLAIAKEENGELELRVHPTMIPETHPLANVYDSFNAVFINGNAVGDMMFYGRGAGSLPTGSAVVSDIIWILRNNVEVENMQPVVKNNLWEMNIKDLKDIESRYYLRITVSDKPGVLGQITTIFGANKVSLKSVIQKGVKQEENIDVTLVLITHSTTEGLIMDSIERLYDLKTVKSIDNIIRIEDFR</sequence>
<evidence type="ECO:0000256" key="8">
    <source>
        <dbReference type="ARBA" id="ARBA00022697"/>
    </source>
</evidence>
<keyword evidence="9" id="KW-0479">Metal-binding</keyword>
<proteinExistence type="inferred from homology"/>
<dbReference type="EC" id="1.1.1.3" evidence="5 18"/>
<evidence type="ECO:0000256" key="14">
    <source>
        <dbReference type="ARBA" id="ARBA00023167"/>
    </source>
</evidence>
<comment type="pathway">
    <text evidence="2 18">Amino-acid biosynthesis; L-threonine biosynthesis; L-threonine from L-aspartate: step 3/5.</text>
</comment>
<dbReference type="UniPathway" id="UPA00051">
    <property type="reaction ID" value="UER00465"/>
</dbReference>
<dbReference type="NCBIfam" id="NF004976">
    <property type="entry name" value="PRK06349.1"/>
    <property type="match status" value="1"/>
</dbReference>
<dbReference type="Gene3D" id="3.30.360.10">
    <property type="entry name" value="Dihydrodipicolinate Reductase, domain 2"/>
    <property type="match status" value="1"/>
</dbReference>
<evidence type="ECO:0000313" key="21">
    <source>
        <dbReference type="EMBL" id="MBC5639161.1"/>
    </source>
</evidence>
<dbReference type="RefSeq" id="WP_186834537.1">
    <property type="nucleotide sequence ID" value="NZ_JACOOQ010000002.1"/>
</dbReference>
<feature type="domain" description="ACT" evidence="20">
    <location>
        <begin position="351"/>
        <end position="428"/>
    </location>
</feature>
<evidence type="ECO:0000256" key="2">
    <source>
        <dbReference type="ARBA" id="ARBA00005056"/>
    </source>
</evidence>